<evidence type="ECO:0000313" key="14">
    <source>
        <dbReference type="Proteomes" id="UP000827092"/>
    </source>
</evidence>
<evidence type="ECO:0000256" key="10">
    <source>
        <dbReference type="ARBA" id="ARBA00023201"/>
    </source>
</evidence>
<organism evidence="13 14">
    <name type="scientific">Oedothorax gibbosus</name>
    <dbReference type="NCBI Taxonomy" id="931172"/>
    <lineage>
        <taxon>Eukaryota</taxon>
        <taxon>Metazoa</taxon>
        <taxon>Ecdysozoa</taxon>
        <taxon>Arthropoda</taxon>
        <taxon>Chelicerata</taxon>
        <taxon>Arachnida</taxon>
        <taxon>Araneae</taxon>
        <taxon>Araneomorphae</taxon>
        <taxon>Entelegynae</taxon>
        <taxon>Araneoidea</taxon>
        <taxon>Linyphiidae</taxon>
        <taxon>Erigoninae</taxon>
        <taxon>Oedothorax</taxon>
    </lineage>
</organism>
<gene>
    <name evidence="13" type="ORF">JTE90_006873</name>
</gene>
<evidence type="ECO:0000256" key="2">
    <source>
        <dbReference type="ARBA" id="ARBA00007193"/>
    </source>
</evidence>
<keyword evidence="7" id="KW-0915">Sodium</keyword>
<dbReference type="InterPro" id="IPR001873">
    <property type="entry name" value="ENaC"/>
</dbReference>
<evidence type="ECO:0000256" key="5">
    <source>
        <dbReference type="ARBA" id="ARBA00022692"/>
    </source>
</evidence>
<keyword evidence="8 12" id="KW-0406">Ion transport</keyword>
<name>A0AAV6TIY5_9ARAC</name>
<evidence type="ECO:0000313" key="13">
    <source>
        <dbReference type="EMBL" id="KAG8171406.1"/>
    </source>
</evidence>
<dbReference type="Pfam" id="PF00858">
    <property type="entry name" value="ASC"/>
    <property type="match status" value="1"/>
</dbReference>
<evidence type="ECO:0000256" key="1">
    <source>
        <dbReference type="ARBA" id="ARBA00004141"/>
    </source>
</evidence>
<evidence type="ECO:0000256" key="7">
    <source>
        <dbReference type="ARBA" id="ARBA00023053"/>
    </source>
</evidence>
<keyword evidence="9" id="KW-0472">Membrane</keyword>
<keyword evidence="6" id="KW-1133">Transmembrane helix</keyword>
<keyword evidence="4 12" id="KW-0894">Sodium channel</keyword>
<reference evidence="13 14" key="1">
    <citation type="journal article" date="2022" name="Nat. Ecol. Evol.">
        <title>A masculinizing supergene underlies an exaggerated male reproductive morph in a spider.</title>
        <authorList>
            <person name="Hendrickx F."/>
            <person name="De Corte Z."/>
            <person name="Sonet G."/>
            <person name="Van Belleghem S.M."/>
            <person name="Kostlbacher S."/>
            <person name="Vangestel C."/>
        </authorList>
    </citation>
    <scope>NUCLEOTIDE SEQUENCE [LARGE SCALE GENOMIC DNA]</scope>
    <source>
        <strain evidence="13">W744_W776</strain>
    </source>
</reference>
<proteinExistence type="inferred from homology"/>
<comment type="subcellular location">
    <subcellularLocation>
        <location evidence="1">Membrane</location>
        <topology evidence="1">Multi-pass membrane protein</topology>
    </subcellularLocation>
</comment>
<comment type="caution">
    <text evidence="13">The sequence shown here is derived from an EMBL/GenBank/DDBJ whole genome shotgun (WGS) entry which is preliminary data.</text>
</comment>
<accession>A0AAV6TIY5</accession>
<keyword evidence="5 12" id="KW-0812">Transmembrane</keyword>
<keyword evidence="3 12" id="KW-0813">Transport</keyword>
<dbReference type="GO" id="GO:0005272">
    <property type="term" value="F:sodium channel activity"/>
    <property type="evidence" value="ECO:0007669"/>
    <property type="project" value="UniProtKB-KW"/>
</dbReference>
<evidence type="ECO:0000256" key="11">
    <source>
        <dbReference type="ARBA" id="ARBA00023303"/>
    </source>
</evidence>
<evidence type="ECO:0000256" key="12">
    <source>
        <dbReference type="RuleBase" id="RU000679"/>
    </source>
</evidence>
<evidence type="ECO:0000256" key="9">
    <source>
        <dbReference type="ARBA" id="ARBA00023136"/>
    </source>
</evidence>
<evidence type="ECO:0000256" key="6">
    <source>
        <dbReference type="ARBA" id="ARBA00022989"/>
    </source>
</evidence>
<keyword evidence="10 12" id="KW-0739">Sodium transport</keyword>
<comment type="similarity">
    <text evidence="2 12">Belongs to the amiloride-sensitive sodium channel (TC 1.A.6) family.</text>
</comment>
<dbReference type="Proteomes" id="UP000827092">
    <property type="component" value="Unassembled WGS sequence"/>
</dbReference>
<dbReference type="AlphaFoldDB" id="A0AAV6TIY5"/>
<keyword evidence="11 12" id="KW-0407">Ion channel</keyword>
<dbReference type="EMBL" id="JAFNEN010004015">
    <property type="protein sequence ID" value="KAG8171406.1"/>
    <property type="molecule type" value="Genomic_DNA"/>
</dbReference>
<sequence>MDAGALPSGHLDIKDENTSRSSNKKWFRLLKMSILACCLTGFGLQTAEFLDNFYKYPVVVSLEYERMDEFPIPAFTFCSKYWYDFKQYCQEFPDNCEMTANPMYCQEFPDNCETTEYPKNFCNSNPKSCKRNATHGIMPTTFPDFYFDKNILKKLAYNSSMASFASN</sequence>
<dbReference type="GO" id="GO:0016020">
    <property type="term" value="C:membrane"/>
    <property type="evidence" value="ECO:0007669"/>
    <property type="project" value="UniProtKB-SubCell"/>
</dbReference>
<evidence type="ECO:0000256" key="4">
    <source>
        <dbReference type="ARBA" id="ARBA00022461"/>
    </source>
</evidence>
<evidence type="ECO:0000256" key="3">
    <source>
        <dbReference type="ARBA" id="ARBA00022448"/>
    </source>
</evidence>
<evidence type="ECO:0000256" key="8">
    <source>
        <dbReference type="ARBA" id="ARBA00023065"/>
    </source>
</evidence>
<keyword evidence="14" id="KW-1185">Reference proteome</keyword>
<protein>
    <submittedName>
        <fullName evidence="13">Uncharacterized protein</fullName>
    </submittedName>
</protein>